<dbReference type="SUPFAM" id="SSF51206">
    <property type="entry name" value="cAMP-binding domain-like"/>
    <property type="match status" value="1"/>
</dbReference>
<dbReference type="Proteomes" id="UP001312865">
    <property type="component" value="Unassembled WGS sequence"/>
</dbReference>
<dbReference type="SMART" id="SM00419">
    <property type="entry name" value="HTH_CRP"/>
    <property type="match status" value="1"/>
</dbReference>
<dbReference type="InterPro" id="IPR018490">
    <property type="entry name" value="cNMP-bd_dom_sf"/>
</dbReference>
<dbReference type="Pfam" id="PF00027">
    <property type="entry name" value="cNMP_binding"/>
    <property type="match status" value="1"/>
</dbReference>
<dbReference type="CDD" id="cd00038">
    <property type="entry name" value="CAP_ED"/>
    <property type="match status" value="1"/>
</dbReference>
<dbReference type="RefSeq" id="WP_336585942.1">
    <property type="nucleotide sequence ID" value="NZ_JBBAXC010000003.1"/>
</dbReference>
<dbReference type="PROSITE" id="PS50042">
    <property type="entry name" value="CNMP_BINDING_3"/>
    <property type="match status" value="1"/>
</dbReference>
<dbReference type="Gene3D" id="2.60.120.10">
    <property type="entry name" value="Jelly Rolls"/>
    <property type="match status" value="1"/>
</dbReference>
<feature type="domain" description="Cyclic nucleotide-binding" evidence="5">
    <location>
        <begin position="10"/>
        <end position="107"/>
    </location>
</feature>
<accession>A0ABU8HB28</accession>
<dbReference type="InterPro" id="IPR012318">
    <property type="entry name" value="HTH_CRP"/>
</dbReference>
<proteinExistence type="predicted"/>
<keyword evidence="3" id="KW-0010">Activator</keyword>
<gene>
    <name evidence="7" type="ORF">WAK64_05515</name>
</gene>
<dbReference type="InterPro" id="IPR014710">
    <property type="entry name" value="RmlC-like_jellyroll"/>
</dbReference>
<evidence type="ECO:0000313" key="8">
    <source>
        <dbReference type="Proteomes" id="UP001312865"/>
    </source>
</evidence>
<evidence type="ECO:0000256" key="3">
    <source>
        <dbReference type="ARBA" id="ARBA00023159"/>
    </source>
</evidence>
<keyword evidence="4" id="KW-0804">Transcription</keyword>
<evidence type="ECO:0000259" key="5">
    <source>
        <dbReference type="PROSITE" id="PS50042"/>
    </source>
</evidence>
<dbReference type="PROSITE" id="PS51063">
    <property type="entry name" value="HTH_CRP_2"/>
    <property type="match status" value="1"/>
</dbReference>
<keyword evidence="2" id="KW-0238">DNA-binding</keyword>
<evidence type="ECO:0000313" key="7">
    <source>
        <dbReference type="EMBL" id="MEI5906513.1"/>
    </source>
</evidence>
<sequence>MQTPMKISAELKQLFEATNNKKILDKGTYLYQEGMVASELYYILKGKVQISKVIPDGKELSIKIAAPGDVIGDLSLFCSSSSYMLNAKCIENVEVLAINKVIFEDKLSSTPHLTLEWLKYVQLQNQKNQTKFRDLILHGKKGALYSTLIRLSNSYGTLTPKGIVIELSLTNQELANFCGTSREVVNRMLNDLKRDKVISFEKGIITIHQLSHLKNEIDCEDCPIEICRID</sequence>
<comment type="caution">
    <text evidence="7">The sequence shown here is derived from an EMBL/GenBank/DDBJ whole genome shotgun (WGS) entry which is preliminary data.</text>
</comment>
<dbReference type="SUPFAM" id="SSF46785">
    <property type="entry name" value="Winged helix' DNA-binding domain"/>
    <property type="match status" value="1"/>
</dbReference>
<name>A0ABU8HB28_9BACI</name>
<dbReference type="Gene3D" id="1.10.10.10">
    <property type="entry name" value="Winged helix-like DNA-binding domain superfamily/Winged helix DNA-binding domain"/>
    <property type="match status" value="1"/>
</dbReference>
<dbReference type="EMBL" id="JBBAXC010000003">
    <property type="protein sequence ID" value="MEI5906513.1"/>
    <property type="molecule type" value="Genomic_DNA"/>
</dbReference>
<dbReference type="PANTHER" id="PTHR24567:SF74">
    <property type="entry name" value="HTH-TYPE TRANSCRIPTIONAL REGULATOR ARCR"/>
    <property type="match status" value="1"/>
</dbReference>
<protein>
    <submittedName>
        <fullName evidence="7">Crp/Fnr family transcriptional regulator</fullName>
    </submittedName>
</protein>
<evidence type="ECO:0000256" key="1">
    <source>
        <dbReference type="ARBA" id="ARBA00023015"/>
    </source>
</evidence>
<organism evidence="7 8">
    <name type="scientific">Bacillus spongiae</name>
    <dbReference type="NCBI Taxonomy" id="2683610"/>
    <lineage>
        <taxon>Bacteria</taxon>
        <taxon>Bacillati</taxon>
        <taxon>Bacillota</taxon>
        <taxon>Bacilli</taxon>
        <taxon>Bacillales</taxon>
        <taxon>Bacillaceae</taxon>
        <taxon>Bacillus</taxon>
    </lineage>
</organism>
<dbReference type="SMART" id="SM00100">
    <property type="entry name" value="cNMP"/>
    <property type="match status" value="1"/>
</dbReference>
<evidence type="ECO:0000256" key="2">
    <source>
        <dbReference type="ARBA" id="ARBA00023125"/>
    </source>
</evidence>
<reference evidence="7 8" key="1">
    <citation type="journal article" date="2018" name="J. Microbiol.">
        <title>Bacillus spongiae sp. nov., isolated from sponge of Jeju Island.</title>
        <authorList>
            <person name="Lee G.E."/>
            <person name="Im W.T."/>
            <person name="Park J.S."/>
        </authorList>
    </citation>
    <scope>NUCLEOTIDE SEQUENCE [LARGE SCALE GENOMIC DNA]</scope>
    <source>
        <strain evidence="7 8">135PIL107-10</strain>
    </source>
</reference>
<feature type="domain" description="HTH crp-type" evidence="6">
    <location>
        <begin position="138"/>
        <end position="211"/>
    </location>
</feature>
<dbReference type="PRINTS" id="PR00034">
    <property type="entry name" value="HTHCRP"/>
</dbReference>
<dbReference type="InterPro" id="IPR000595">
    <property type="entry name" value="cNMP-bd_dom"/>
</dbReference>
<keyword evidence="8" id="KW-1185">Reference proteome</keyword>
<evidence type="ECO:0000256" key="4">
    <source>
        <dbReference type="ARBA" id="ARBA00023163"/>
    </source>
</evidence>
<dbReference type="InterPro" id="IPR050397">
    <property type="entry name" value="Env_Response_Regulators"/>
</dbReference>
<dbReference type="InterPro" id="IPR036388">
    <property type="entry name" value="WH-like_DNA-bd_sf"/>
</dbReference>
<dbReference type="Pfam" id="PF13545">
    <property type="entry name" value="HTH_Crp_2"/>
    <property type="match status" value="1"/>
</dbReference>
<dbReference type="PANTHER" id="PTHR24567">
    <property type="entry name" value="CRP FAMILY TRANSCRIPTIONAL REGULATORY PROTEIN"/>
    <property type="match status" value="1"/>
</dbReference>
<evidence type="ECO:0000259" key="6">
    <source>
        <dbReference type="PROSITE" id="PS51063"/>
    </source>
</evidence>
<dbReference type="InterPro" id="IPR036390">
    <property type="entry name" value="WH_DNA-bd_sf"/>
</dbReference>
<dbReference type="CDD" id="cd00092">
    <property type="entry name" value="HTH_CRP"/>
    <property type="match status" value="1"/>
</dbReference>
<keyword evidence="1" id="KW-0805">Transcription regulation</keyword>